<name>A0A074YVK9_OPIVI</name>
<sequence length="92" mass="10035">MFCGLLRSYDLHPCPCDLGVTRSGETDGKTENLKCAHNDRVSKPLGSCWWALLRRIVFAKQPNGSQADDKARSPHSETGEQFAGSLNTSGVL</sequence>
<evidence type="ECO:0000313" key="3">
    <source>
        <dbReference type="Proteomes" id="UP000054324"/>
    </source>
</evidence>
<dbReference type="KEGG" id="ovi:T265_12146"/>
<gene>
    <name evidence="2" type="ORF">T265_12146</name>
</gene>
<keyword evidence="3" id="KW-1185">Reference proteome</keyword>
<proteinExistence type="predicted"/>
<evidence type="ECO:0000313" key="2">
    <source>
        <dbReference type="EMBL" id="KER18806.1"/>
    </source>
</evidence>
<dbReference type="GeneID" id="20326314"/>
<reference evidence="2 3" key="1">
    <citation type="submission" date="2013-11" db="EMBL/GenBank/DDBJ databases">
        <title>Opisthorchis viverrini - life in the bile duct.</title>
        <authorList>
            <person name="Young N.D."/>
            <person name="Nagarajan N."/>
            <person name="Lin S.J."/>
            <person name="Korhonen P.K."/>
            <person name="Jex A.R."/>
            <person name="Hall R.S."/>
            <person name="Safavi-Hemami H."/>
            <person name="Kaewkong W."/>
            <person name="Bertrand D."/>
            <person name="Gao S."/>
            <person name="Seet Q."/>
            <person name="Wongkham S."/>
            <person name="Teh B.T."/>
            <person name="Wongkham C."/>
            <person name="Intapan P.M."/>
            <person name="Maleewong W."/>
            <person name="Yang X."/>
            <person name="Hu M."/>
            <person name="Wang Z."/>
            <person name="Hofmann A."/>
            <person name="Sternberg P.W."/>
            <person name="Tan P."/>
            <person name="Wang J."/>
            <person name="Gasser R.B."/>
        </authorList>
    </citation>
    <scope>NUCLEOTIDE SEQUENCE [LARGE SCALE GENOMIC DNA]</scope>
</reference>
<dbReference type="Proteomes" id="UP000054324">
    <property type="component" value="Unassembled WGS sequence"/>
</dbReference>
<evidence type="ECO:0000256" key="1">
    <source>
        <dbReference type="SAM" id="MobiDB-lite"/>
    </source>
</evidence>
<dbReference type="RefSeq" id="XP_009177447.1">
    <property type="nucleotide sequence ID" value="XM_009179183.1"/>
</dbReference>
<feature type="compositionally biased region" description="Basic and acidic residues" evidence="1">
    <location>
        <begin position="67"/>
        <end position="78"/>
    </location>
</feature>
<dbReference type="AlphaFoldDB" id="A0A074YVK9"/>
<dbReference type="EMBL" id="KL597893">
    <property type="protein sequence ID" value="KER18806.1"/>
    <property type="molecule type" value="Genomic_DNA"/>
</dbReference>
<accession>A0A074YVK9</accession>
<feature type="region of interest" description="Disordered" evidence="1">
    <location>
        <begin position="63"/>
        <end position="92"/>
    </location>
</feature>
<protein>
    <submittedName>
        <fullName evidence="2">Uncharacterized protein</fullName>
    </submittedName>
</protein>
<dbReference type="CTD" id="20326314"/>
<organism evidence="2 3">
    <name type="scientific">Opisthorchis viverrini</name>
    <name type="common">Southeast Asian liver fluke</name>
    <dbReference type="NCBI Taxonomy" id="6198"/>
    <lineage>
        <taxon>Eukaryota</taxon>
        <taxon>Metazoa</taxon>
        <taxon>Spiralia</taxon>
        <taxon>Lophotrochozoa</taxon>
        <taxon>Platyhelminthes</taxon>
        <taxon>Trematoda</taxon>
        <taxon>Digenea</taxon>
        <taxon>Opisthorchiida</taxon>
        <taxon>Opisthorchiata</taxon>
        <taxon>Opisthorchiidae</taxon>
        <taxon>Opisthorchis</taxon>
    </lineage>
</organism>